<comment type="caution">
    <text evidence="3">The sequence shown here is derived from an EMBL/GenBank/DDBJ whole genome shotgun (WGS) entry which is preliminary data.</text>
</comment>
<keyword evidence="1" id="KW-0732">Signal</keyword>
<protein>
    <submittedName>
        <fullName evidence="3">YHS domain-containing protein</fullName>
    </submittedName>
</protein>
<evidence type="ECO:0000313" key="3">
    <source>
        <dbReference type="EMBL" id="KAA9038132.1"/>
    </source>
</evidence>
<evidence type="ECO:0000259" key="2">
    <source>
        <dbReference type="SMART" id="SM00746"/>
    </source>
</evidence>
<dbReference type="GO" id="GO:0016491">
    <property type="term" value="F:oxidoreductase activity"/>
    <property type="evidence" value="ECO:0007669"/>
    <property type="project" value="InterPro"/>
</dbReference>
<evidence type="ECO:0000313" key="4">
    <source>
        <dbReference type="Proteomes" id="UP000326903"/>
    </source>
</evidence>
<dbReference type="Gene3D" id="1.10.620.20">
    <property type="entry name" value="Ribonucleotide Reductase, subunit A"/>
    <property type="match status" value="1"/>
</dbReference>
<dbReference type="Proteomes" id="UP000326903">
    <property type="component" value="Unassembled WGS sequence"/>
</dbReference>
<proteinExistence type="predicted"/>
<dbReference type="PROSITE" id="PS51257">
    <property type="entry name" value="PROKAR_LIPOPROTEIN"/>
    <property type="match status" value="1"/>
</dbReference>
<dbReference type="RefSeq" id="WP_150415692.1">
    <property type="nucleotide sequence ID" value="NZ_VYQF01000004.1"/>
</dbReference>
<gene>
    <name evidence="3" type="ORF">FW778_15380</name>
</gene>
<accession>A0A5J5IDZ9</accession>
<evidence type="ECO:0000256" key="1">
    <source>
        <dbReference type="SAM" id="SignalP"/>
    </source>
</evidence>
<dbReference type="InterPro" id="IPR012348">
    <property type="entry name" value="RNR-like"/>
</dbReference>
<feature type="domain" description="TRASH" evidence="2">
    <location>
        <begin position="54"/>
        <end position="91"/>
    </location>
</feature>
<feature type="chain" id="PRO_5023908933" evidence="1">
    <location>
        <begin position="26"/>
        <end position="102"/>
    </location>
</feature>
<reference evidence="3 4" key="1">
    <citation type="submission" date="2019-09" db="EMBL/GenBank/DDBJ databases">
        <title>Draft genome sequence of Ginsengibacter sp. BR5-29.</title>
        <authorList>
            <person name="Im W.-T."/>
        </authorList>
    </citation>
    <scope>NUCLEOTIDE SEQUENCE [LARGE SCALE GENOMIC DNA]</scope>
    <source>
        <strain evidence="3 4">BR5-29</strain>
    </source>
</reference>
<keyword evidence="4" id="KW-1185">Reference proteome</keyword>
<dbReference type="AlphaFoldDB" id="A0A5J5IDZ9"/>
<dbReference type="SMART" id="SM00746">
    <property type="entry name" value="TRASH"/>
    <property type="match status" value="1"/>
</dbReference>
<dbReference type="InterPro" id="IPR007029">
    <property type="entry name" value="YHS_dom"/>
</dbReference>
<feature type="signal peptide" evidence="1">
    <location>
        <begin position="1"/>
        <end position="25"/>
    </location>
</feature>
<dbReference type="Pfam" id="PF04945">
    <property type="entry name" value="YHS"/>
    <property type="match status" value="1"/>
</dbReference>
<name>A0A5J5IDZ9_9BACT</name>
<sequence length="102" mass="10835">MKNISVLIICLAITLFIASCGNQEAGKNLDANVAAIANVDTIKYTPAMVDNKRDPSCGMPVSAGIGDTVHYKGKVLGFCSKECKDDFLKDPEKGITAADLKK</sequence>
<organism evidence="3 4">
    <name type="scientific">Ginsengibacter hankyongi</name>
    <dbReference type="NCBI Taxonomy" id="2607284"/>
    <lineage>
        <taxon>Bacteria</taxon>
        <taxon>Pseudomonadati</taxon>
        <taxon>Bacteroidota</taxon>
        <taxon>Chitinophagia</taxon>
        <taxon>Chitinophagales</taxon>
        <taxon>Chitinophagaceae</taxon>
        <taxon>Ginsengibacter</taxon>
    </lineage>
</organism>
<dbReference type="EMBL" id="VYQF01000004">
    <property type="protein sequence ID" value="KAA9038132.1"/>
    <property type="molecule type" value="Genomic_DNA"/>
</dbReference>
<dbReference type="InterPro" id="IPR011017">
    <property type="entry name" value="TRASH_dom"/>
</dbReference>